<reference evidence="1" key="1">
    <citation type="submission" date="2022-07" db="EMBL/GenBank/DDBJ databases">
        <title>Ectorhizobium quercum gen.nov., sp. nov.</title>
        <authorList>
            <person name="Ma T."/>
            <person name="Li Y."/>
        </authorList>
    </citation>
    <scope>NUCLEOTIDE SEQUENCE</scope>
    <source>
        <strain evidence="1">BDR2-2</strain>
    </source>
</reference>
<organism evidence="1 2">
    <name type="scientific">Ectorhizobium quercum</name>
    <dbReference type="NCBI Taxonomy" id="2965071"/>
    <lineage>
        <taxon>Bacteria</taxon>
        <taxon>Pseudomonadati</taxon>
        <taxon>Pseudomonadota</taxon>
        <taxon>Alphaproteobacteria</taxon>
        <taxon>Hyphomicrobiales</taxon>
        <taxon>Rhizobiaceae</taxon>
        <taxon>Ectorhizobium</taxon>
    </lineage>
</organism>
<sequence length="95" mass="10281">MRNDEAVQCLFEDAVRSDRFVGFARHRPSRFDVHLTLGPCQGAGDDLSIRAGDALTDALEAAERRARQDCVVHDVEGIGGGRHRPGGQIPSAMPV</sequence>
<name>A0AAE3N1A2_9HYPH</name>
<dbReference type="AlphaFoldDB" id="A0AAE3N1A2"/>
<proteinExistence type="predicted"/>
<accession>A0AAE3N1A2</accession>
<protein>
    <submittedName>
        <fullName evidence="1">Uncharacterized protein</fullName>
    </submittedName>
</protein>
<evidence type="ECO:0000313" key="1">
    <source>
        <dbReference type="EMBL" id="MCX8998112.1"/>
    </source>
</evidence>
<evidence type="ECO:0000313" key="2">
    <source>
        <dbReference type="Proteomes" id="UP001208771"/>
    </source>
</evidence>
<dbReference type="Proteomes" id="UP001208771">
    <property type="component" value="Unassembled WGS sequence"/>
</dbReference>
<dbReference type="RefSeq" id="WP_306411899.1">
    <property type="nucleotide sequence ID" value="NZ_JANFPI010000004.1"/>
</dbReference>
<comment type="caution">
    <text evidence="1">The sequence shown here is derived from an EMBL/GenBank/DDBJ whole genome shotgun (WGS) entry which is preliminary data.</text>
</comment>
<keyword evidence="2" id="KW-1185">Reference proteome</keyword>
<dbReference type="EMBL" id="JANFPI010000004">
    <property type="protein sequence ID" value="MCX8998112.1"/>
    <property type="molecule type" value="Genomic_DNA"/>
</dbReference>
<gene>
    <name evidence="1" type="ORF">NOF55_13455</name>
</gene>